<feature type="domain" description="HTH hxlR-type" evidence="4">
    <location>
        <begin position="12"/>
        <end position="109"/>
    </location>
</feature>
<gene>
    <name evidence="5" type="ORF">C0Z18_14405</name>
</gene>
<dbReference type="Pfam" id="PF01638">
    <property type="entry name" value="HxlR"/>
    <property type="match status" value="1"/>
</dbReference>
<comment type="caution">
    <text evidence="5">The sequence shown here is derived from an EMBL/GenBank/DDBJ whole genome shotgun (WGS) entry which is preliminary data.</text>
</comment>
<dbReference type="Proteomes" id="UP000235616">
    <property type="component" value="Unassembled WGS sequence"/>
</dbReference>
<organism evidence="5 6">
    <name type="scientific">Trinickia dabaoshanensis</name>
    <dbReference type="NCBI Taxonomy" id="564714"/>
    <lineage>
        <taxon>Bacteria</taxon>
        <taxon>Pseudomonadati</taxon>
        <taxon>Pseudomonadota</taxon>
        <taxon>Betaproteobacteria</taxon>
        <taxon>Burkholderiales</taxon>
        <taxon>Burkholderiaceae</taxon>
        <taxon>Trinickia</taxon>
    </lineage>
</organism>
<accession>A0A2N7VPD8</accession>
<keyword evidence="1" id="KW-0805">Transcription regulation</keyword>
<dbReference type="PANTHER" id="PTHR33204:SF18">
    <property type="entry name" value="TRANSCRIPTIONAL REGULATORY PROTEIN"/>
    <property type="match status" value="1"/>
</dbReference>
<dbReference type="PANTHER" id="PTHR33204">
    <property type="entry name" value="TRANSCRIPTIONAL REGULATOR, MARR FAMILY"/>
    <property type="match status" value="1"/>
</dbReference>
<sequence>MVKRISHQATPCGVARPLDVIGDGWSLLIVRDAFAGVRRFGEFQSSLGLAKNILAARLRMLIEHGIFEAVPAADGAAHQEYVLTEKGRGLFPVLVALRQWGDAFCFEADEARARLLDKKTKQPPQTLEVRAQDGRLLAAEDTLVQLP</sequence>
<evidence type="ECO:0000256" key="2">
    <source>
        <dbReference type="ARBA" id="ARBA00023125"/>
    </source>
</evidence>
<keyword evidence="6" id="KW-1185">Reference proteome</keyword>
<keyword evidence="3" id="KW-0804">Transcription</keyword>
<keyword evidence="2" id="KW-0238">DNA-binding</keyword>
<proteinExistence type="predicted"/>
<name>A0A2N7VPD8_9BURK</name>
<evidence type="ECO:0000313" key="5">
    <source>
        <dbReference type="EMBL" id="PMS19021.1"/>
    </source>
</evidence>
<dbReference type="PROSITE" id="PS51118">
    <property type="entry name" value="HTH_HXLR"/>
    <property type="match status" value="1"/>
</dbReference>
<dbReference type="SUPFAM" id="SSF46785">
    <property type="entry name" value="Winged helix' DNA-binding domain"/>
    <property type="match status" value="1"/>
</dbReference>
<evidence type="ECO:0000259" key="4">
    <source>
        <dbReference type="PROSITE" id="PS51118"/>
    </source>
</evidence>
<dbReference type="RefSeq" id="WP_102646104.1">
    <property type="nucleotide sequence ID" value="NZ_PNYA01000012.1"/>
</dbReference>
<evidence type="ECO:0000313" key="6">
    <source>
        <dbReference type="Proteomes" id="UP000235616"/>
    </source>
</evidence>
<dbReference type="EMBL" id="PNYA01000012">
    <property type="protein sequence ID" value="PMS19021.1"/>
    <property type="molecule type" value="Genomic_DNA"/>
</dbReference>
<protein>
    <submittedName>
        <fullName evidence="5">Transcriptional regulator</fullName>
    </submittedName>
</protein>
<dbReference type="Gene3D" id="1.10.10.10">
    <property type="entry name" value="Winged helix-like DNA-binding domain superfamily/Winged helix DNA-binding domain"/>
    <property type="match status" value="1"/>
</dbReference>
<evidence type="ECO:0000256" key="1">
    <source>
        <dbReference type="ARBA" id="ARBA00023015"/>
    </source>
</evidence>
<dbReference type="OrthoDB" id="9807069at2"/>
<reference evidence="5 6" key="1">
    <citation type="submission" date="2018-01" db="EMBL/GenBank/DDBJ databases">
        <title>Whole genome analyses suggest that Burkholderia sensu lato contains two further novel genera in the rhizoxinica-symbiotica group Mycetohabitans gen. nov., and Trinickia gen. nov.: implications for the evolution of diazotrophy and nodulation in the Burkholderiaceae.</title>
        <authorList>
            <person name="Estrada-de los Santos P."/>
            <person name="Palmer M."/>
            <person name="Chavez-Ramirez B."/>
            <person name="Beukes C."/>
            <person name="Steenkamp E.T."/>
            <person name="Hirsch A.M."/>
            <person name="Manyaka P."/>
            <person name="Maluk M."/>
            <person name="Lafos M."/>
            <person name="Crook M."/>
            <person name="Gross E."/>
            <person name="Simon M.F."/>
            <person name="Bueno dos Reis Junior F."/>
            <person name="Poole P.S."/>
            <person name="Venter S.N."/>
            <person name="James E.K."/>
        </authorList>
    </citation>
    <scope>NUCLEOTIDE SEQUENCE [LARGE SCALE GENOMIC DNA]</scope>
    <source>
        <strain evidence="5 6">GIMN1.004</strain>
    </source>
</reference>
<dbReference type="InterPro" id="IPR036390">
    <property type="entry name" value="WH_DNA-bd_sf"/>
</dbReference>
<dbReference type="AlphaFoldDB" id="A0A2N7VPD8"/>
<dbReference type="GO" id="GO:0003677">
    <property type="term" value="F:DNA binding"/>
    <property type="evidence" value="ECO:0007669"/>
    <property type="project" value="UniProtKB-KW"/>
</dbReference>
<dbReference type="InterPro" id="IPR002577">
    <property type="entry name" value="HTH_HxlR"/>
</dbReference>
<dbReference type="InterPro" id="IPR036388">
    <property type="entry name" value="WH-like_DNA-bd_sf"/>
</dbReference>
<evidence type="ECO:0000256" key="3">
    <source>
        <dbReference type="ARBA" id="ARBA00023163"/>
    </source>
</evidence>